<protein>
    <submittedName>
        <fullName evidence="1">Uncharacterized protein</fullName>
    </submittedName>
</protein>
<organism evidence="1 2">
    <name type="scientific">Peribacillus simplex</name>
    <dbReference type="NCBI Taxonomy" id="1478"/>
    <lineage>
        <taxon>Bacteria</taxon>
        <taxon>Bacillati</taxon>
        <taxon>Bacillota</taxon>
        <taxon>Bacilli</taxon>
        <taxon>Bacillales</taxon>
        <taxon>Bacillaceae</taxon>
        <taxon>Peribacillus</taxon>
    </lineage>
</organism>
<sequence>MPFENQRDYPLFVHLDLSQTKKRNKTAHIGKDFVTGVWDFVINSWGNKAATVKGVTKAKELVSIPNLLPYNPNNELFLAGGVLNAKRGINKFY</sequence>
<gene>
    <name evidence="1" type="ORF">SRABI133_00819</name>
</gene>
<accession>A0A9W4KUK5</accession>
<evidence type="ECO:0000313" key="1">
    <source>
        <dbReference type="EMBL" id="CAH0155587.1"/>
    </source>
</evidence>
<proteinExistence type="predicted"/>
<evidence type="ECO:0000313" key="2">
    <source>
        <dbReference type="Proteomes" id="UP000789326"/>
    </source>
</evidence>
<dbReference type="RefSeq" id="WP_230300837.1">
    <property type="nucleotide sequence ID" value="NZ_CAKKMG010000006.1"/>
</dbReference>
<reference evidence="1" key="1">
    <citation type="submission" date="2021-11" db="EMBL/GenBank/DDBJ databases">
        <authorList>
            <person name="Bulgarelli D."/>
        </authorList>
    </citation>
    <scope>NUCLEOTIDE SEQUENCE</scope>
    <source>
        <strain evidence="1">Bi133</strain>
    </source>
</reference>
<dbReference type="EMBL" id="CAKKMG010000006">
    <property type="protein sequence ID" value="CAH0155587.1"/>
    <property type="molecule type" value="Genomic_DNA"/>
</dbReference>
<name>A0A9W4KUK5_9BACI</name>
<dbReference type="AlphaFoldDB" id="A0A9W4KUK5"/>
<comment type="caution">
    <text evidence="1">The sequence shown here is derived from an EMBL/GenBank/DDBJ whole genome shotgun (WGS) entry which is preliminary data.</text>
</comment>
<dbReference type="Proteomes" id="UP000789326">
    <property type="component" value="Unassembled WGS sequence"/>
</dbReference>